<comment type="caution">
    <text evidence="1">The sequence shown here is derived from an EMBL/GenBank/DDBJ whole genome shotgun (WGS) entry which is preliminary data.</text>
</comment>
<evidence type="ECO:0000313" key="2">
    <source>
        <dbReference type="Proteomes" id="UP000254711"/>
    </source>
</evidence>
<dbReference type="AlphaFoldDB" id="A0A370K8H6"/>
<dbReference type="Proteomes" id="UP000254711">
    <property type="component" value="Unassembled WGS sequence"/>
</dbReference>
<reference evidence="1 2" key="1">
    <citation type="submission" date="2018-07" db="EMBL/GenBank/DDBJ databases">
        <title>Dyella solisilvae sp. nov., isolated from the pine and broad-leaved mixed forest soil.</title>
        <authorList>
            <person name="Gao Z."/>
            <person name="Qiu L."/>
        </authorList>
    </citation>
    <scope>NUCLEOTIDE SEQUENCE [LARGE SCALE GENOMIC DNA]</scope>
    <source>
        <strain evidence="1 2">DHG54</strain>
    </source>
</reference>
<gene>
    <name evidence="1" type="ORF">DVT68_10615</name>
</gene>
<dbReference type="OrthoDB" id="1425096at2"/>
<dbReference type="RefSeq" id="WP_114825026.1">
    <property type="nucleotide sequence ID" value="NZ_QQSY01000002.1"/>
</dbReference>
<evidence type="ECO:0000313" key="1">
    <source>
        <dbReference type="EMBL" id="RDI98939.1"/>
    </source>
</evidence>
<proteinExistence type="predicted"/>
<organism evidence="1 2">
    <name type="scientific">Dyella solisilvae</name>
    <dbReference type="NCBI Taxonomy" id="1920168"/>
    <lineage>
        <taxon>Bacteria</taxon>
        <taxon>Pseudomonadati</taxon>
        <taxon>Pseudomonadota</taxon>
        <taxon>Gammaproteobacteria</taxon>
        <taxon>Lysobacterales</taxon>
        <taxon>Rhodanobacteraceae</taxon>
        <taxon>Dyella</taxon>
    </lineage>
</organism>
<sequence length="220" mass="25405">MPTKDFEAASLKTKHRQVRDGQPEDLRVRIHRAISWLDRAEREVQDMDARFIFLWVSLNAAYAREFGFEQTEREQTRAFVSKVLSCDHAGRLQEAVFKQFTGPIRTLVENKFVFEPFWRAMREHDSGDRWEVQFASSKRIALRALMDRQTDVVLSIILDRLYVLRNQLVHGGATWNSGANRAQVKDGAAILATLMPIIIDVMMDGDSVDFEPIAFPHIKE</sequence>
<name>A0A370K8H6_9GAMM</name>
<dbReference type="EMBL" id="QQSY01000002">
    <property type="protein sequence ID" value="RDI98939.1"/>
    <property type="molecule type" value="Genomic_DNA"/>
</dbReference>
<keyword evidence="2" id="KW-1185">Reference proteome</keyword>
<accession>A0A370K8H6</accession>
<protein>
    <submittedName>
        <fullName evidence="1">Uncharacterized protein</fullName>
    </submittedName>
</protein>